<dbReference type="InterPro" id="IPR034586">
    <property type="entry name" value="Bfa1/Byr4"/>
</dbReference>
<feature type="compositionally biased region" description="Polar residues" evidence="1">
    <location>
        <begin position="812"/>
        <end position="828"/>
    </location>
</feature>
<reference evidence="2 3" key="1">
    <citation type="journal article" date="2018" name="Nat. Ecol. Evol.">
        <title>Pezizomycetes genomes reveal the molecular basis of ectomycorrhizal truffle lifestyle.</title>
        <authorList>
            <person name="Murat C."/>
            <person name="Payen T."/>
            <person name="Noel B."/>
            <person name="Kuo A."/>
            <person name="Morin E."/>
            <person name="Chen J."/>
            <person name="Kohler A."/>
            <person name="Krizsan K."/>
            <person name="Balestrini R."/>
            <person name="Da Silva C."/>
            <person name="Montanini B."/>
            <person name="Hainaut M."/>
            <person name="Levati E."/>
            <person name="Barry K.W."/>
            <person name="Belfiori B."/>
            <person name="Cichocki N."/>
            <person name="Clum A."/>
            <person name="Dockter R.B."/>
            <person name="Fauchery L."/>
            <person name="Guy J."/>
            <person name="Iotti M."/>
            <person name="Le Tacon F."/>
            <person name="Lindquist E.A."/>
            <person name="Lipzen A."/>
            <person name="Malagnac F."/>
            <person name="Mello A."/>
            <person name="Molinier V."/>
            <person name="Miyauchi S."/>
            <person name="Poulain J."/>
            <person name="Riccioni C."/>
            <person name="Rubini A."/>
            <person name="Sitrit Y."/>
            <person name="Splivallo R."/>
            <person name="Traeger S."/>
            <person name="Wang M."/>
            <person name="Zifcakova L."/>
            <person name="Wipf D."/>
            <person name="Zambonelli A."/>
            <person name="Paolocci F."/>
            <person name="Nowrousian M."/>
            <person name="Ottonello S."/>
            <person name="Baldrian P."/>
            <person name="Spatafora J.W."/>
            <person name="Henrissat B."/>
            <person name="Nagy L.G."/>
            <person name="Aury J.M."/>
            <person name="Wincker P."/>
            <person name="Grigoriev I.V."/>
            <person name="Bonfante P."/>
            <person name="Martin F.M."/>
        </authorList>
    </citation>
    <scope>NUCLEOTIDE SEQUENCE [LARGE SCALE GENOMIC DNA]</scope>
    <source>
        <strain evidence="2 3">CCBAS932</strain>
    </source>
</reference>
<dbReference type="PANTHER" id="PTHR35140:SF1">
    <property type="entry name" value="MITOTIC CHECK POINT PROTEIN BFA1"/>
    <property type="match status" value="1"/>
</dbReference>
<dbReference type="OrthoDB" id="19159at2759"/>
<feature type="compositionally biased region" description="Basic and acidic residues" evidence="1">
    <location>
        <begin position="655"/>
        <end position="666"/>
    </location>
</feature>
<protein>
    <submittedName>
        <fullName evidence="2">Uncharacterized protein</fullName>
    </submittedName>
</protein>
<dbReference type="EMBL" id="ML119112">
    <property type="protein sequence ID" value="RPB15588.1"/>
    <property type="molecule type" value="Genomic_DNA"/>
</dbReference>
<dbReference type="InParanoid" id="A0A3N4L1K8"/>
<feature type="compositionally biased region" description="Polar residues" evidence="1">
    <location>
        <begin position="539"/>
        <end position="549"/>
    </location>
</feature>
<feature type="compositionally biased region" description="Basic residues" evidence="1">
    <location>
        <begin position="667"/>
        <end position="676"/>
    </location>
</feature>
<feature type="compositionally biased region" description="Basic and acidic residues" evidence="1">
    <location>
        <begin position="765"/>
        <end position="787"/>
    </location>
</feature>
<feature type="compositionally biased region" description="Basic and acidic residues" evidence="1">
    <location>
        <begin position="48"/>
        <end position="59"/>
    </location>
</feature>
<proteinExistence type="predicted"/>
<feature type="compositionally biased region" description="Basic and acidic residues" evidence="1">
    <location>
        <begin position="463"/>
        <end position="483"/>
    </location>
</feature>
<dbReference type="GO" id="GO:0005096">
    <property type="term" value="F:GTPase activator activity"/>
    <property type="evidence" value="ECO:0007669"/>
    <property type="project" value="InterPro"/>
</dbReference>
<gene>
    <name evidence="2" type="ORF">P167DRAFT_407263</name>
</gene>
<dbReference type="STRING" id="1392247.A0A3N4L1K8"/>
<organism evidence="2 3">
    <name type="scientific">Morchella conica CCBAS932</name>
    <dbReference type="NCBI Taxonomy" id="1392247"/>
    <lineage>
        <taxon>Eukaryota</taxon>
        <taxon>Fungi</taxon>
        <taxon>Dikarya</taxon>
        <taxon>Ascomycota</taxon>
        <taxon>Pezizomycotina</taxon>
        <taxon>Pezizomycetes</taxon>
        <taxon>Pezizales</taxon>
        <taxon>Morchellaceae</taxon>
        <taxon>Morchella</taxon>
    </lineage>
</organism>
<feature type="region of interest" description="Disordered" evidence="1">
    <location>
        <begin position="359"/>
        <end position="381"/>
    </location>
</feature>
<dbReference type="PANTHER" id="PTHR35140">
    <property type="entry name" value="MITOTIC CHECK POINT PROTEIN BFA1"/>
    <property type="match status" value="1"/>
</dbReference>
<dbReference type="GO" id="GO:1990334">
    <property type="term" value="C:Bfa1-Bub2 complex"/>
    <property type="evidence" value="ECO:0007669"/>
    <property type="project" value="InterPro"/>
</dbReference>
<evidence type="ECO:0000313" key="2">
    <source>
        <dbReference type="EMBL" id="RPB15588.1"/>
    </source>
</evidence>
<feature type="region of interest" description="Disordered" evidence="1">
    <location>
        <begin position="20"/>
        <end position="64"/>
    </location>
</feature>
<dbReference type="AlphaFoldDB" id="A0A3N4L1K8"/>
<accession>A0A3N4L1K8</accession>
<keyword evidence="3" id="KW-1185">Reference proteome</keyword>
<evidence type="ECO:0000256" key="1">
    <source>
        <dbReference type="SAM" id="MobiDB-lite"/>
    </source>
</evidence>
<feature type="compositionally biased region" description="Low complexity" evidence="1">
    <location>
        <begin position="592"/>
        <end position="611"/>
    </location>
</feature>
<name>A0A3N4L1K8_9PEZI</name>
<evidence type="ECO:0000313" key="3">
    <source>
        <dbReference type="Proteomes" id="UP000277580"/>
    </source>
</evidence>
<dbReference type="GO" id="GO:0031578">
    <property type="term" value="P:mitotic spindle orientation checkpoint signaling"/>
    <property type="evidence" value="ECO:0007669"/>
    <property type="project" value="TreeGrafter"/>
</dbReference>
<feature type="compositionally biased region" description="Basic and acidic residues" evidence="1">
    <location>
        <begin position="617"/>
        <end position="629"/>
    </location>
</feature>
<feature type="compositionally biased region" description="Polar residues" evidence="1">
    <location>
        <begin position="423"/>
        <end position="442"/>
    </location>
</feature>
<dbReference type="GO" id="GO:0044732">
    <property type="term" value="C:mitotic spindle pole body"/>
    <property type="evidence" value="ECO:0007669"/>
    <property type="project" value="TreeGrafter"/>
</dbReference>
<sequence length="936" mass="102297">MDTSQALRRCGDRIECWDDDPDFADLDLKLTRTPSTSPKSKSNMRSNIDNHNRDRRESISSRMSIQSSICDFDSPDGWDHERQVLLDDSPATAIASAINAGIPIPENVPSSALIGGTIKRLGTTRKSKRIASHDDWGEDLELPMSGMALKIRGQERNEFPDTLQQILAGSRSRGGSPARGSLMPVINASSQLNKFRELSEDEDFFADSDDLPMLKVSPGRHTLRPQRSTASLLMTPPLSESATRGSPSVDEDFENDFEFPADAPLQLNIKLGETIRGPVVHGVDNDFEDWAEGSSLGSRFGVTLRDRGMGGMGSGSVSIVSASVSSITAESEDEAPFDGLELPLGPLPDFHEILEKRKRATFSEDTEMIDAPAPRPKQSKEDFLEGIEIGDGEVFDTRKLTLNRNVKHKQPTRKSSPVRRSAMSLTFTTNKPPPTTSLSGVTGNRLRHGHPTLAPPIPSLEPVVERERENHNPLANKRPEPRNRWSSNSGNLDRWSAKSEGIPANIPPPPPVPHTRFHERQRSMGGKGSLRALKEKNQQDNAPTTTNAQLLRMKRSMPNIGGRATPGSPKNNTVRSPSRNSGGRPASRNSVGRPPSSTGGRPPSSTGGRSTATGRNDVGRSKTPGERKPAPFLPAGSTVRQSHHISAKISQQTLEYKEKIAAERRTNSRHQQRTPHHSPSSSIASSKTKRGTPTIAPEPLRRQAAAIETLRQPTRKRNFGDGTELETFDDLPTSAKAENRFVVTPVGRGAPKATKSQSVPITRASGKDAGKDGESPAKRIDLSRDLSSRFAEVPRFARDTSASRNAREQRMGITNTGAGHTGTNQWKQQVAARGNASPKNRRKPQLKPQLIKPMGSISNPPKGTCIFVTITFDTRPICTRLEFVDFFLHEVSAADHCFSLNLACPCLVDLRYVIFSGFLGVMQLANMLSRCSSRSG</sequence>
<dbReference type="Proteomes" id="UP000277580">
    <property type="component" value="Unassembled WGS sequence"/>
</dbReference>
<feature type="compositionally biased region" description="Polar residues" evidence="1">
    <location>
        <begin position="568"/>
        <end position="581"/>
    </location>
</feature>
<feature type="compositionally biased region" description="Low complexity" evidence="1">
    <location>
        <begin position="677"/>
        <end position="686"/>
    </location>
</feature>
<feature type="region of interest" description="Disordered" evidence="1">
    <location>
        <begin position="406"/>
        <end position="854"/>
    </location>
</feature>